<feature type="compositionally biased region" description="Basic and acidic residues" evidence="1">
    <location>
        <begin position="100"/>
        <end position="112"/>
    </location>
</feature>
<feature type="compositionally biased region" description="Basic and acidic residues" evidence="1">
    <location>
        <begin position="1"/>
        <end position="19"/>
    </location>
</feature>
<dbReference type="EMBL" id="JANJYI010000005">
    <property type="protein sequence ID" value="KAK2650159.1"/>
    <property type="molecule type" value="Genomic_DNA"/>
</dbReference>
<evidence type="ECO:0000313" key="2">
    <source>
        <dbReference type="EMBL" id="KAK2650159.1"/>
    </source>
</evidence>
<accession>A0AAD9WZZ8</accession>
<keyword evidence="3" id="KW-1185">Reference proteome</keyword>
<name>A0AAD9WZZ8_9ROSI</name>
<evidence type="ECO:0000313" key="3">
    <source>
        <dbReference type="Proteomes" id="UP001280121"/>
    </source>
</evidence>
<feature type="region of interest" description="Disordered" evidence="1">
    <location>
        <begin position="1"/>
        <end position="205"/>
    </location>
</feature>
<sequence length="205" mass="22794">MPSKTEQEVPEKEDEKKMDGWFPLDSSSLKSLMQGDDEKKQNQQNEDKMRQFPYPVFRMPPDSSKQGEAEKADHREVNAAPISAEEPPYSFKFIPAKPPQSDDGKRKSETNKESSGGQIKSLEMKENGAFQKSIPVKQVGMHKEDKAENTSTGNSSETSTKIQSSSPPKMSKLPHVCLRVEPLPRKKNGNGSSRSPSPPHLKGLS</sequence>
<feature type="compositionally biased region" description="Basic and acidic residues" evidence="1">
    <location>
        <begin position="36"/>
        <end position="50"/>
    </location>
</feature>
<organism evidence="2 3">
    <name type="scientific">Dipteronia dyeriana</name>
    <dbReference type="NCBI Taxonomy" id="168575"/>
    <lineage>
        <taxon>Eukaryota</taxon>
        <taxon>Viridiplantae</taxon>
        <taxon>Streptophyta</taxon>
        <taxon>Embryophyta</taxon>
        <taxon>Tracheophyta</taxon>
        <taxon>Spermatophyta</taxon>
        <taxon>Magnoliopsida</taxon>
        <taxon>eudicotyledons</taxon>
        <taxon>Gunneridae</taxon>
        <taxon>Pentapetalae</taxon>
        <taxon>rosids</taxon>
        <taxon>malvids</taxon>
        <taxon>Sapindales</taxon>
        <taxon>Sapindaceae</taxon>
        <taxon>Hippocastanoideae</taxon>
        <taxon>Acereae</taxon>
        <taxon>Dipteronia</taxon>
    </lineage>
</organism>
<dbReference type="AlphaFoldDB" id="A0AAD9WZZ8"/>
<evidence type="ECO:0000256" key="1">
    <source>
        <dbReference type="SAM" id="MobiDB-lite"/>
    </source>
</evidence>
<dbReference type="Proteomes" id="UP001280121">
    <property type="component" value="Unassembled WGS sequence"/>
</dbReference>
<comment type="caution">
    <text evidence="2">The sequence shown here is derived from an EMBL/GenBank/DDBJ whole genome shotgun (WGS) entry which is preliminary data.</text>
</comment>
<reference evidence="2" key="1">
    <citation type="journal article" date="2023" name="Plant J.">
        <title>Genome sequences and population genomics provide insights into the demographic history, inbreeding, and mutation load of two 'living fossil' tree species of Dipteronia.</title>
        <authorList>
            <person name="Feng Y."/>
            <person name="Comes H.P."/>
            <person name="Chen J."/>
            <person name="Zhu S."/>
            <person name="Lu R."/>
            <person name="Zhang X."/>
            <person name="Li P."/>
            <person name="Qiu J."/>
            <person name="Olsen K.M."/>
            <person name="Qiu Y."/>
        </authorList>
    </citation>
    <scope>NUCLEOTIDE SEQUENCE</scope>
    <source>
        <strain evidence="2">KIB01</strain>
    </source>
</reference>
<feature type="compositionally biased region" description="Low complexity" evidence="1">
    <location>
        <begin position="149"/>
        <end position="166"/>
    </location>
</feature>
<feature type="compositionally biased region" description="Basic and acidic residues" evidence="1">
    <location>
        <begin position="65"/>
        <end position="77"/>
    </location>
</feature>
<proteinExistence type="predicted"/>
<protein>
    <submittedName>
        <fullName evidence="2">Uncharacterized protein</fullName>
    </submittedName>
</protein>
<gene>
    <name evidence="2" type="ORF">Ddye_017648</name>
</gene>